<dbReference type="EMBL" id="BGZK01001206">
    <property type="protein sequence ID" value="GBP74395.1"/>
    <property type="molecule type" value="Genomic_DNA"/>
</dbReference>
<protein>
    <submittedName>
        <fullName evidence="2">Uncharacterized protein</fullName>
    </submittedName>
</protein>
<accession>A0A4C1YJ81</accession>
<dbReference type="AlphaFoldDB" id="A0A4C1YJ81"/>
<dbReference type="Proteomes" id="UP000299102">
    <property type="component" value="Unassembled WGS sequence"/>
</dbReference>
<dbReference type="OrthoDB" id="7372973at2759"/>
<keyword evidence="1" id="KW-0812">Transmembrane</keyword>
<sequence length="353" mass="40501">MGLPRLQTCCFVFDLKPGNIIMGCLSVIASFVITVLLAATLSQIAGVKNSKEYLELIDPLGPEIYATLAGQYALTVIVMLVFLFKTVLDVVFVYGIVKEHRGIIKTYLIIWIVVFFVSVFAFFFSISGKHYASAPSTTDNNSYSPVVILMHVFYWDYQLPSSLEWMKASSTSVIELTLGTVLQPQYYDMATLNIWNLRDTHGIMFGRHKNAFSMRMSLPRFHGVWTCLKMLMRTAAAEQTLGLRRLHRHLKHDHWSMMHFRTYSTFEHCDKVVVADANDVPNLTSHNIKCEMISDESRHCVGMRYRSGFDRSRARAAQLPGAARPYCDTLWRQRKRLFTTLYDNVQYDEIDTI</sequence>
<proteinExistence type="predicted"/>
<keyword evidence="3" id="KW-1185">Reference proteome</keyword>
<reference evidence="2 3" key="1">
    <citation type="journal article" date="2019" name="Commun. Biol.">
        <title>The bagworm genome reveals a unique fibroin gene that provides high tensile strength.</title>
        <authorList>
            <person name="Kono N."/>
            <person name="Nakamura H."/>
            <person name="Ohtoshi R."/>
            <person name="Tomita M."/>
            <person name="Numata K."/>
            <person name="Arakawa K."/>
        </authorList>
    </citation>
    <scope>NUCLEOTIDE SEQUENCE [LARGE SCALE GENOMIC DNA]</scope>
</reference>
<feature type="transmembrane region" description="Helical" evidence="1">
    <location>
        <begin position="20"/>
        <end position="44"/>
    </location>
</feature>
<evidence type="ECO:0000256" key="1">
    <source>
        <dbReference type="SAM" id="Phobius"/>
    </source>
</evidence>
<keyword evidence="1" id="KW-1133">Transmembrane helix</keyword>
<evidence type="ECO:0000313" key="3">
    <source>
        <dbReference type="Proteomes" id="UP000299102"/>
    </source>
</evidence>
<evidence type="ECO:0000313" key="2">
    <source>
        <dbReference type="EMBL" id="GBP74395.1"/>
    </source>
</evidence>
<feature type="transmembrane region" description="Helical" evidence="1">
    <location>
        <begin position="64"/>
        <end position="94"/>
    </location>
</feature>
<keyword evidence="1" id="KW-0472">Membrane</keyword>
<gene>
    <name evidence="2" type="ORF">EVAR_80149_1</name>
</gene>
<name>A0A4C1YJ81_EUMVA</name>
<organism evidence="2 3">
    <name type="scientific">Eumeta variegata</name>
    <name type="common">Bagworm moth</name>
    <name type="synonym">Eumeta japonica</name>
    <dbReference type="NCBI Taxonomy" id="151549"/>
    <lineage>
        <taxon>Eukaryota</taxon>
        <taxon>Metazoa</taxon>
        <taxon>Ecdysozoa</taxon>
        <taxon>Arthropoda</taxon>
        <taxon>Hexapoda</taxon>
        <taxon>Insecta</taxon>
        <taxon>Pterygota</taxon>
        <taxon>Neoptera</taxon>
        <taxon>Endopterygota</taxon>
        <taxon>Lepidoptera</taxon>
        <taxon>Glossata</taxon>
        <taxon>Ditrysia</taxon>
        <taxon>Tineoidea</taxon>
        <taxon>Psychidae</taxon>
        <taxon>Oiketicinae</taxon>
        <taxon>Eumeta</taxon>
    </lineage>
</organism>
<comment type="caution">
    <text evidence="2">The sequence shown here is derived from an EMBL/GenBank/DDBJ whole genome shotgun (WGS) entry which is preliminary data.</text>
</comment>
<feature type="transmembrane region" description="Helical" evidence="1">
    <location>
        <begin position="106"/>
        <end position="126"/>
    </location>
</feature>